<accession>A0ABD5SQV4</accession>
<dbReference type="Proteomes" id="UP001596383">
    <property type="component" value="Unassembled WGS sequence"/>
</dbReference>
<name>A0ABD5SQV4_9EURY</name>
<sequence>MYADDNHTEDDTGSNSTNTDGRIPRDSAALEHAARRAAREDIARRFDKVEKDAWADRHTRPIGTLTPTRRYCIEGDGDDAWITSRWAVGEDDLR</sequence>
<evidence type="ECO:0000256" key="1">
    <source>
        <dbReference type="SAM" id="MobiDB-lite"/>
    </source>
</evidence>
<evidence type="ECO:0000313" key="2">
    <source>
        <dbReference type="EMBL" id="MFC6765475.1"/>
    </source>
</evidence>
<evidence type="ECO:0000313" key="3">
    <source>
        <dbReference type="Proteomes" id="UP001596383"/>
    </source>
</evidence>
<feature type="compositionally biased region" description="Basic and acidic residues" evidence="1">
    <location>
        <begin position="1"/>
        <end position="10"/>
    </location>
</feature>
<keyword evidence="3" id="KW-1185">Reference proteome</keyword>
<gene>
    <name evidence="2" type="ORF">ACFQE6_10900</name>
</gene>
<dbReference type="AlphaFoldDB" id="A0ABD5SQV4"/>
<proteinExistence type="predicted"/>
<dbReference type="EMBL" id="JBHSWV010000149">
    <property type="protein sequence ID" value="MFC6765475.1"/>
    <property type="molecule type" value="Genomic_DNA"/>
</dbReference>
<reference evidence="2 3" key="1">
    <citation type="journal article" date="2019" name="Int. J. Syst. Evol. Microbiol.">
        <title>The Global Catalogue of Microorganisms (GCM) 10K type strain sequencing project: providing services to taxonomists for standard genome sequencing and annotation.</title>
        <authorList>
            <consortium name="The Broad Institute Genomics Platform"/>
            <consortium name="The Broad Institute Genome Sequencing Center for Infectious Disease"/>
            <person name="Wu L."/>
            <person name="Ma J."/>
        </authorList>
    </citation>
    <scope>NUCLEOTIDE SEQUENCE [LARGE SCALE GENOMIC DNA]</scope>
    <source>
        <strain evidence="2 3">LMG 29247</strain>
    </source>
</reference>
<feature type="region of interest" description="Disordered" evidence="1">
    <location>
        <begin position="1"/>
        <end position="36"/>
    </location>
</feature>
<protein>
    <submittedName>
        <fullName evidence="2">Uncharacterized protein</fullName>
    </submittedName>
</protein>
<dbReference type="RefSeq" id="WP_273738495.1">
    <property type="nucleotide sequence ID" value="NZ_JAQIVI010000149.1"/>
</dbReference>
<organism evidence="2 3">
    <name type="scientific">Natrinema soli</name>
    <dbReference type="NCBI Taxonomy" id="1930624"/>
    <lineage>
        <taxon>Archaea</taxon>
        <taxon>Methanobacteriati</taxon>
        <taxon>Methanobacteriota</taxon>
        <taxon>Stenosarchaea group</taxon>
        <taxon>Halobacteria</taxon>
        <taxon>Halobacteriales</taxon>
        <taxon>Natrialbaceae</taxon>
        <taxon>Natrinema</taxon>
    </lineage>
</organism>
<comment type="caution">
    <text evidence="2">The sequence shown here is derived from an EMBL/GenBank/DDBJ whole genome shotgun (WGS) entry which is preliminary data.</text>
</comment>
<feature type="compositionally biased region" description="Basic and acidic residues" evidence="1">
    <location>
        <begin position="22"/>
        <end position="36"/>
    </location>
</feature>